<organism evidence="4 5">
    <name type="scientific">Actinophytocola gossypii</name>
    <dbReference type="NCBI Taxonomy" id="2812003"/>
    <lineage>
        <taxon>Bacteria</taxon>
        <taxon>Bacillati</taxon>
        <taxon>Actinomycetota</taxon>
        <taxon>Actinomycetes</taxon>
        <taxon>Pseudonocardiales</taxon>
        <taxon>Pseudonocardiaceae</taxon>
    </lineage>
</organism>
<evidence type="ECO:0000313" key="4">
    <source>
        <dbReference type="EMBL" id="MCT2582600.1"/>
    </source>
</evidence>
<protein>
    <submittedName>
        <fullName evidence="4">Helix-turn-helix transcriptional regulator</fullName>
    </submittedName>
</protein>
<sequence>MLAAAAALFAEHGAANVSMEQIAAEAGVGKATLYRRFPDRAAIAVALLDEHERALQDELISGAPPLGPGAAPAERLAAFYAAMVDLLEQHGHLVLGAEVGHRRFDVGAYQFWRTHVLTLLRDAHVERPEVMVELLLAPVAPEVHRHQREALHHTAERVKAALAELAHRVLDRPETDKGT</sequence>
<feature type="domain" description="HTH tetR-type" evidence="3">
    <location>
        <begin position="1"/>
        <end position="55"/>
    </location>
</feature>
<dbReference type="Gene3D" id="1.10.357.10">
    <property type="entry name" value="Tetracycline Repressor, domain 2"/>
    <property type="match status" value="1"/>
</dbReference>
<dbReference type="InterPro" id="IPR001647">
    <property type="entry name" value="HTH_TetR"/>
</dbReference>
<evidence type="ECO:0000256" key="2">
    <source>
        <dbReference type="PROSITE-ProRule" id="PRU00335"/>
    </source>
</evidence>
<dbReference type="InterPro" id="IPR050109">
    <property type="entry name" value="HTH-type_TetR-like_transc_reg"/>
</dbReference>
<accession>A0ABT2J414</accession>
<dbReference type="PANTHER" id="PTHR30055:SF209">
    <property type="entry name" value="POSSIBLE TRANSCRIPTIONAL REGULATORY PROTEIN (PROBABLY TETR-FAMILY)"/>
    <property type="match status" value="1"/>
</dbReference>
<dbReference type="Pfam" id="PF00440">
    <property type="entry name" value="TetR_N"/>
    <property type="match status" value="1"/>
</dbReference>
<dbReference type="InterPro" id="IPR009057">
    <property type="entry name" value="Homeodomain-like_sf"/>
</dbReference>
<dbReference type="Proteomes" id="UP001156441">
    <property type="component" value="Unassembled WGS sequence"/>
</dbReference>
<evidence type="ECO:0000256" key="1">
    <source>
        <dbReference type="ARBA" id="ARBA00023125"/>
    </source>
</evidence>
<feature type="DNA-binding region" description="H-T-H motif" evidence="2">
    <location>
        <begin position="18"/>
        <end position="37"/>
    </location>
</feature>
<name>A0ABT2J414_9PSEU</name>
<keyword evidence="1 2" id="KW-0238">DNA-binding</keyword>
<keyword evidence="5" id="KW-1185">Reference proteome</keyword>
<reference evidence="4 5" key="1">
    <citation type="submission" date="2021-02" db="EMBL/GenBank/DDBJ databases">
        <title>Actinophytocola xerophila sp. nov., isolated from soil of cotton cropping field.</title>
        <authorList>
            <person name="Huang R."/>
            <person name="Chen X."/>
            <person name="Ge X."/>
            <person name="Liu W."/>
        </authorList>
    </citation>
    <scope>NUCLEOTIDE SEQUENCE [LARGE SCALE GENOMIC DNA]</scope>
    <source>
        <strain evidence="4 5">S1-96</strain>
    </source>
</reference>
<dbReference type="EMBL" id="JAFFZE010000006">
    <property type="protein sequence ID" value="MCT2582600.1"/>
    <property type="molecule type" value="Genomic_DNA"/>
</dbReference>
<dbReference type="SUPFAM" id="SSF46689">
    <property type="entry name" value="Homeodomain-like"/>
    <property type="match status" value="1"/>
</dbReference>
<comment type="caution">
    <text evidence="4">The sequence shown here is derived from an EMBL/GenBank/DDBJ whole genome shotgun (WGS) entry which is preliminary data.</text>
</comment>
<dbReference type="PANTHER" id="PTHR30055">
    <property type="entry name" value="HTH-TYPE TRANSCRIPTIONAL REGULATOR RUTR"/>
    <property type="match status" value="1"/>
</dbReference>
<dbReference type="PRINTS" id="PR00455">
    <property type="entry name" value="HTHTETR"/>
</dbReference>
<dbReference type="PROSITE" id="PS50977">
    <property type="entry name" value="HTH_TETR_2"/>
    <property type="match status" value="1"/>
</dbReference>
<proteinExistence type="predicted"/>
<gene>
    <name evidence="4" type="ORF">JT362_05630</name>
</gene>
<evidence type="ECO:0000259" key="3">
    <source>
        <dbReference type="PROSITE" id="PS50977"/>
    </source>
</evidence>
<evidence type="ECO:0000313" key="5">
    <source>
        <dbReference type="Proteomes" id="UP001156441"/>
    </source>
</evidence>